<reference evidence="2" key="1">
    <citation type="journal article" date="2019" name="Int. J. Syst. Evol. Microbiol.">
        <title>The Global Catalogue of Microorganisms (GCM) 10K type strain sequencing project: providing services to taxonomists for standard genome sequencing and annotation.</title>
        <authorList>
            <consortium name="The Broad Institute Genomics Platform"/>
            <consortium name="The Broad Institute Genome Sequencing Center for Infectious Disease"/>
            <person name="Wu L."/>
            <person name="Ma J."/>
        </authorList>
    </citation>
    <scope>NUCLEOTIDE SEQUENCE [LARGE SCALE GENOMIC DNA]</scope>
    <source>
        <strain evidence="2">CCUG 56698</strain>
    </source>
</reference>
<organism evidence="1 2">
    <name type="scientific">Schaalia naturae</name>
    <dbReference type="NCBI Taxonomy" id="635203"/>
    <lineage>
        <taxon>Bacteria</taxon>
        <taxon>Bacillati</taxon>
        <taxon>Actinomycetota</taxon>
        <taxon>Actinomycetes</taxon>
        <taxon>Actinomycetales</taxon>
        <taxon>Actinomycetaceae</taxon>
        <taxon>Schaalia</taxon>
    </lineage>
</organism>
<dbReference type="RefSeq" id="WP_380973186.1">
    <property type="nucleotide sequence ID" value="NZ_JBHTEF010000001.1"/>
</dbReference>
<comment type="caution">
    <text evidence="1">The sequence shown here is derived from an EMBL/GenBank/DDBJ whole genome shotgun (WGS) entry which is preliminary data.</text>
</comment>
<evidence type="ECO:0008006" key="3">
    <source>
        <dbReference type="Google" id="ProtNLM"/>
    </source>
</evidence>
<gene>
    <name evidence="1" type="ORF">ACFQWG_06125</name>
</gene>
<dbReference type="EMBL" id="JBHTEF010000001">
    <property type="protein sequence ID" value="MFC7580775.1"/>
    <property type="molecule type" value="Genomic_DNA"/>
</dbReference>
<evidence type="ECO:0000313" key="2">
    <source>
        <dbReference type="Proteomes" id="UP001596527"/>
    </source>
</evidence>
<dbReference type="Proteomes" id="UP001596527">
    <property type="component" value="Unassembled WGS sequence"/>
</dbReference>
<proteinExistence type="predicted"/>
<name>A0ABW2SLJ2_9ACTO</name>
<keyword evidence="2" id="KW-1185">Reference proteome</keyword>
<protein>
    <recommendedName>
        <fullName evidence="3">Exopolyphosphatase</fullName>
    </recommendedName>
</protein>
<evidence type="ECO:0000313" key="1">
    <source>
        <dbReference type="EMBL" id="MFC7580775.1"/>
    </source>
</evidence>
<sequence>MMPTFFDSTADAAEASEALRALAHASRGFDQPAEMYGVIGDLSSGMRSLRQALDQIADVHERKAAHAFNDDGSHEAGMRDALAAAEELRQAATLVDRAYDRLSDGFIAAGRIAWHPEPAVEEAAPSRWVSVVFLQGEEADRPLRILGELGHVDAVDFLVQWDYGDETTQAALENGYVYDEPSQGTNDRVALSGDYALVVNPHVGYVSLLRRYTEPEAETQAAKPVGISPVQAGPELLVSYSSPGVPERAELPAAKRDGSWFEPAKITAAKQSRGLVL</sequence>
<accession>A0ABW2SLJ2</accession>